<dbReference type="InterPro" id="IPR036736">
    <property type="entry name" value="ACP-like_sf"/>
</dbReference>
<evidence type="ECO:0000256" key="3">
    <source>
        <dbReference type="ARBA" id="ARBA00022553"/>
    </source>
</evidence>
<evidence type="ECO:0000256" key="2">
    <source>
        <dbReference type="ARBA" id="ARBA00022450"/>
    </source>
</evidence>
<dbReference type="PANTHER" id="PTHR45527">
    <property type="entry name" value="NONRIBOSOMAL PEPTIDE SYNTHETASE"/>
    <property type="match status" value="1"/>
</dbReference>
<dbReference type="GO" id="GO:0003824">
    <property type="term" value="F:catalytic activity"/>
    <property type="evidence" value="ECO:0007669"/>
    <property type="project" value="InterPro"/>
</dbReference>
<keyword evidence="3" id="KW-0597">Phosphoprotein</keyword>
<comment type="cofactor">
    <cofactor evidence="1">
        <name>pantetheine 4'-phosphate</name>
        <dbReference type="ChEBI" id="CHEBI:47942"/>
    </cofactor>
</comment>
<dbReference type="SUPFAM" id="SSF52777">
    <property type="entry name" value="CoA-dependent acyltransferases"/>
    <property type="match status" value="2"/>
</dbReference>
<dbReference type="SUPFAM" id="SSF47336">
    <property type="entry name" value="ACP-like"/>
    <property type="match status" value="1"/>
</dbReference>
<reference evidence="6" key="1">
    <citation type="submission" date="2016-10" db="EMBL/GenBank/DDBJ databases">
        <authorList>
            <person name="Varghese N."/>
            <person name="Submissions S."/>
        </authorList>
    </citation>
    <scope>NUCLEOTIDE SEQUENCE [LARGE SCALE GENOMIC DNA]</scope>
    <source>
        <strain evidence="6">DSM 44654</strain>
    </source>
</reference>
<feature type="domain" description="Carrier" evidence="4">
    <location>
        <begin position="5"/>
        <end position="79"/>
    </location>
</feature>
<dbReference type="Gene3D" id="3.30.559.30">
    <property type="entry name" value="Nonribosomal peptide synthetase, condensation domain"/>
    <property type="match status" value="1"/>
</dbReference>
<evidence type="ECO:0000313" key="6">
    <source>
        <dbReference type="Proteomes" id="UP000198878"/>
    </source>
</evidence>
<dbReference type="Pfam" id="PF00668">
    <property type="entry name" value="Condensation"/>
    <property type="match status" value="2"/>
</dbReference>
<dbReference type="RefSeq" id="WP_086674808.1">
    <property type="nucleotide sequence ID" value="NZ_FNUJ01000002.1"/>
</dbReference>
<evidence type="ECO:0000259" key="4">
    <source>
        <dbReference type="PROSITE" id="PS50075"/>
    </source>
</evidence>
<dbReference type="GO" id="GO:0031177">
    <property type="term" value="F:phosphopantetheine binding"/>
    <property type="evidence" value="ECO:0007669"/>
    <property type="project" value="InterPro"/>
</dbReference>
<dbReference type="PROSITE" id="PS50075">
    <property type="entry name" value="CARRIER"/>
    <property type="match status" value="1"/>
</dbReference>
<dbReference type="EMBL" id="FNUJ01000002">
    <property type="protein sequence ID" value="SEF24271.1"/>
    <property type="molecule type" value="Genomic_DNA"/>
</dbReference>
<sequence length="488" mass="52174">MGQDHTKQPTLSSVLEVASSLLGEPVAPGDNLFDLGATSLVAIKLANRLAVRHAVDLPPARVLRAQTPAAIAAVVDALPVREPAGTAEGRWEYGLPLSQFMAYRVASDDPRDDAHLLRRLYWLEGELDTGALAGALDVVTSWHDALRTRILAGPRPVVDPPGSVDPVCTVERGTAADARRFLRRDFDLATEIPIRARLTELGDRRFLLAISVHHTAYDGWSEQILLRDLATAYTALAAGEPPAERQPTSYHRAIAVQESRQAAGLRAARHYWRDQLAGATALPLGAARGGVGPGCTVPATLPGGRSATAAELLAAYAGALHDVTGARDVLVNVPVAGRSVPEVENVIGCFPWAAAVRFPDAGAPAGELVETAAERLRAVLASPPMPIGAFYRPPADVPRSPLLQATFEFHVYAVATLDLPGVRCTGRERLSSAETWHDVALEVWPEPEAHAELRYRTDVLSDGEARRLATAWTSRLQLRDVGVGAAAH</sequence>
<evidence type="ECO:0000256" key="1">
    <source>
        <dbReference type="ARBA" id="ARBA00001957"/>
    </source>
</evidence>
<dbReference type="InterPro" id="IPR001242">
    <property type="entry name" value="Condensation_dom"/>
</dbReference>
<dbReference type="Gene3D" id="3.30.559.10">
    <property type="entry name" value="Chloramphenicol acetyltransferase-like domain"/>
    <property type="match status" value="1"/>
</dbReference>
<dbReference type="SMART" id="SM00823">
    <property type="entry name" value="PKS_PP"/>
    <property type="match status" value="1"/>
</dbReference>
<dbReference type="InterPro" id="IPR020806">
    <property type="entry name" value="PKS_PP-bd"/>
</dbReference>
<keyword evidence="2" id="KW-0596">Phosphopantetheine</keyword>
<dbReference type="GO" id="GO:0008610">
    <property type="term" value="P:lipid biosynthetic process"/>
    <property type="evidence" value="ECO:0007669"/>
    <property type="project" value="UniProtKB-ARBA"/>
</dbReference>
<dbReference type="GO" id="GO:0005737">
    <property type="term" value="C:cytoplasm"/>
    <property type="evidence" value="ECO:0007669"/>
    <property type="project" value="TreeGrafter"/>
</dbReference>
<dbReference type="GO" id="GO:0044550">
    <property type="term" value="P:secondary metabolite biosynthetic process"/>
    <property type="evidence" value="ECO:0007669"/>
    <property type="project" value="TreeGrafter"/>
</dbReference>
<dbReference type="Proteomes" id="UP000198878">
    <property type="component" value="Unassembled WGS sequence"/>
</dbReference>
<gene>
    <name evidence="5" type="ORF">SAMN05421837_102637</name>
</gene>
<protein>
    <submittedName>
        <fullName evidence="5">Phosphopantetheine attachment site</fullName>
    </submittedName>
</protein>
<dbReference type="PANTHER" id="PTHR45527:SF1">
    <property type="entry name" value="FATTY ACID SYNTHASE"/>
    <property type="match status" value="1"/>
</dbReference>
<dbReference type="AlphaFoldDB" id="A0A1H5QFW2"/>
<name>A0A1H5QFW2_9PSEU</name>
<dbReference type="Gene3D" id="1.10.1200.10">
    <property type="entry name" value="ACP-like"/>
    <property type="match status" value="1"/>
</dbReference>
<dbReference type="Pfam" id="PF00550">
    <property type="entry name" value="PP-binding"/>
    <property type="match status" value="1"/>
</dbReference>
<keyword evidence="6" id="KW-1185">Reference proteome</keyword>
<dbReference type="InterPro" id="IPR023213">
    <property type="entry name" value="CAT-like_dom_sf"/>
</dbReference>
<dbReference type="InterPro" id="IPR009081">
    <property type="entry name" value="PP-bd_ACP"/>
</dbReference>
<dbReference type="GO" id="GO:0043041">
    <property type="term" value="P:amino acid activation for nonribosomal peptide biosynthetic process"/>
    <property type="evidence" value="ECO:0007669"/>
    <property type="project" value="TreeGrafter"/>
</dbReference>
<dbReference type="OrthoDB" id="2472181at2"/>
<accession>A0A1H5QFW2</accession>
<proteinExistence type="predicted"/>
<dbReference type="STRING" id="218821.SAMN05421837_102637"/>
<organism evidence="5 6">
    <name type="scientific">Amycolatopsis pretoriensis</name>
    <dbReference type="NCBI Taxonomy" id="218821"/>
    <lineage>
        <taxon>Bacteria</taxon>
        <taxon>Bacillati</taxon>
        <taxon>Actinomycetota</taxon>
        <taxon>Actinomycetes</taxon>
        <taxon>Pseudonocardiales</taxon>
        <taxon>Pseudonocardiaceae</taxon>
        <taxon>Amycolatopsis</taxon>
    </lineage>
</organism>
<evidence type="ECO:0000313" key="5">
    <source>
        <dbReference type="EMBL" id="SEF24271.1"/>
    </source>
</evidence>